<protein>
    <submittedName>
        <fullName evidence="1">Uncharacterized protein</fullName>
    </submittedName>
</protein>
<feature type="non-terminal residue" evidence="1">
    <location>
        <position position="1"/>
    </location>
</feature>
<sequence>QITIQDAIVDIERMKTYDEIKKFEKTNHDILYNHQLAMDSSEESEGYKMDRCDPILLDKYKQQLTYHKNVIEQNCSSGPVFKTPPKDLAKSTVEEILVNLDQKSSTFKSDFSQTLKQQLTKTKIIPAELLPTKMLQKPAPRSIKTPNKRIRSQIDPLFMTSKMTENYTDKLKILNKPVSVIQKGQRQFLPSNHQLQINQSNEQKYQQGLYQQRIQAMEVQARIAAKTRQETRRIIETTRMRTPTLNKDNQKVGGLMRMEKIAAQIRAEDSWIKGYEFIK</sequence>
<dbReference type="EMBL" id="GDID01004273">
    <property type="protein sequence ID" value="JAP92333.1"/>
    <property type="molecule type" value="Transcribed_RNA"/>
</dbReference>
<proteinExistence type="predicted"/>
<accession>A0A146K667</accession>
<evidence type="ECO:0000313" key="1">
    <source>
        <dbReference type="EMBL" id="JAP92333.1"/>
    </source>
</evidence>
<dbReference type="AlphaFoldDB" id="A0A146K667"/>
<reference evidence="1" key="1">
    <citation type="submission" date="2015-07" db="EMBL/GenBank/DDBJ databases">
        <title>Adaptation to a free-living lifestyle via gene acquisitions in the diplomonad Trepomonas sp. PC1.</title>
        <authorList>
            <person name="Xu F."/>
            <person name="Jerlstrom-Hultqvist J."/>
            <person name="Kolisko M."/>
            <person name="Simpson A.G.B."/>
            <person name="Roger A.J."/>
            <person name="Svard S.G."/>
            <person name="Andersson J.O."/>
        </authorList>
    </citation>
    <scope>NUCLEOTIDE SEQUENCE</scope>
    <source>
        <strain evidence="1">PC1</strain>
    </source>
</reference>
<gene>
    <name evidence="1" type="ORF">TPC1_15760</name>
</gene>
<organism evidence="1">
    <name type="scientific">Trepomonas sp. PC1</name>
    <dbReference type="NCBI Taxonomy" id="1076344"/>
    <lineage>
        <taxon>Eukaryota</taxon>
        <taxon>Metamonada</taxon>
        <taxon>Diplomonadida</taxon>
        <taxon>Hexamitidae</taxon>
        <taxon>Hexamitinae</taxon>
        <taxon>Trepomonas</taxon>
    </lineage>
</organism>
<name>A0A146K667_9EUKA</name>